<dbReference type="Proteomes" id="UP001281410">
    <property type="component" value="Unassembled WGS sequence"/>
</dbReference>
<evidence type="ECO:0000259" key="3">
    <source>
        <dbReference type="PROSITE" id="PS51840"/>
    </source>
</evidence>
<evidence type="ECO:0000256" key="1">
    <source>
        <dbReference type="SAM" id="Coils"/>
    </source>
</evidence>
<feature type="region of interest" description="Disordered" evidence="2">
    <location>
        <begin position="147"/>
        <end position="274"/>
    </location>
</feature>
<feature type="compositionally biased region" description="Low complexity" evidence="2">
    <location>
        <begin position="255"/>
        <end position="274"/>
    </location>
</feature>
<keyword evidence="1" id="KW-0175">Coiled coil</keyword>
<dbReference type="PANTHER" id="PTHR47270">
    <property type="entry name" value="PROTEIN MLP1-LIKE"/>
    <property type="match status" value="1"/>
</dbReference>
<gene>
    <name evidence="4" type="ORF">Dsin_006520</name>
</gene>
<dbReference type="Pfam" id="PF10358">
    <property type="entry name" value="NT-C2"/>
    <property type="match status" value="1"/>
</dbReference>
<dbReference type="PANTHER" id="PTHR47270:SF3">
    <property type="entry name" value="HYPOTETICAL PROTEIN"/>
    <property type="match status" value="1"/>
</dbReference>
<keyword evidence="5" id="KW-1185">Reference proteome</keyword>
<dbReference type="EMBL" id="JANJYJ010000002">
    <property type="protein sequence ID" value="KAK3226658.1"/>
    <property type="molecule type" value="Genomic_DNA"/>
</dbReference>
<sequence length="714" mass="80237">MFRLHKSNRPAKSGERIDFKFSQFKALQVPKGWDKLFVSIVNVETGKTIAKSGKSLVRNGTCQWTDTLSESIWVTQEDSSTELEDCLFKFVVSMGSARSGILGETTLNMTGYMSSSAVVPFSIPLKKCNHGTVLQVCCLSISEDESKDPISLKEDQESGDMDIKSDESDSTQTRSSSKELISASLEEEPESRGTSFSASGSQHSFDTSEGSEEGEKISLRNNLSSDNGDNSIGKPESTSSQNNVPQVRYQVVKTSESNNSSNNSEITSSGNSSVNNQQELATATFGISASSKSFLEAAETTIEELRAESKMWERNSQKLMLDSDVLRKEVSDLSKKQAYLETELSAACSERDGLRDEVEQLKLMSEKSMVKPTTLEESTFQDKGVTHIQMELEGEIKYQKESNTNLALQLKRSQESNIELVTVLQELEETIEKQKLEIENLSSLRSKFNDMENSIQVNIEENKKSVLQLQQLQESEKNLQAKVQLLEQALEEDNQSLSDIQTDYEVKLSAKDDEIVSLEAKLSESHNEKYSADAELRREIEDLKGKLEELERDCTELTDENLDLLFKLKEIKTNSAGERASLVLSSSELLENSSSRSEVSDPESEVHNLEEKLKKKVSREIENHYDVQIQQLEIIKTELQVKVTGLTEELSQKVYEIERFEAKMLSKEEKIKYLQHCESESQAKVASLQEENILLEGNMKIVSREIDIAYQALE</sequence>
<name>A0AAE0EFM8_9ROSI</name>
<accession>A0AAE0EFM8</accession>
<feature type="compositionally biased region" description="Polar residues" evidence="2">
    <location>
        <begin position="170"/>
        <end position="179"/>
    </location>
</feature>
<dbReference type="AlphaFoldDB" id="A0AAE0EFM8"/>
<evidence type="ECO:0000313" key="5">
    <source>
        <dbReference type="Proteomes" id="UP001281410"/>
    </source>
</evidence>
<feature type="coiled-coil region" evidence="1">
    <location>
        <begin position="410"/>
        <end position="503"/>
    </location>
</feature>
<comment type="caution">
    <text evidence="4">The sequence shown here is derived from an EMBL/GenBank/DDBJ whole genome shotgun (WGS) entry which is preliminary data.</text>
</comment>
<evidence type="ECO:0000313" key="4">
    <source>
        <dbReference type="EMBL" id="KAK3226658.1"/>
    </source>
</evidence>
<reference evidence="4" key="1">
    <citation type="journal article" date="2023" name="Plant J.">
        <title>Genome sequences and population genomics provide insights into the demographic history, inbreeding, and mutation load of two 'living fossil' tree species of Dipteronia.</title>
        <authorList>
            <person name="Feng Y."/>
            <person name="Comes H.P."/>
            <person name="Chen J."/>
            <person name="Zhu S."/>
            <person name="Lu R."/>
            <person name="Zhang X."/>
            <person name="Li P."/>
            <person name="Qiu J."/>
            <person name="Olsen K.M."/>
            <person name="Qiu Y."/>
        </authorList>
    </citation>
    <scope>NUCLEOTIDE SEQUENCE</scope>
    <source>
        <strain evidence="4">NBL</strain>
    </source>
</reference>
<feature type="coiled-coil region" evidence="1">
    <location>
        <begin position="295"/>
        <end position="322"/>
    </location>
</feature>
<dbReference type="PROSITE" id="PS51840">
    <property type="entry name" value="C2_NT"/>
    <property type="match status" value="1"/>
</dbReference>
<organism evidence="4 5">
    <name type="scientific">Dipteronia sinensis</name>
    <dbReference type="NCBI Taxonomy" id="43782"/>
    <lineage>
        <taxon>Eukaryota</taxon>
        <taxon>Viridiplantae</taxon>
        <taxon>Streptophyta</taxon>
        <taxon>Embryophyta</taxon>
        <taxon>Tracheophyta</taxon>
        <taxon>Spermatophyta</taxon>
        <taxon>Magnoliopsida</taxon>
        <taxon>eudicotyledons</taxon>
        <taxon>Gunneridae</taxon>
        <taxon>Pentapetalae</taxon>
        <taxon>rosids</taxon>
        <taxon>malvids</taxon>
        <taxon>Sapindales</taxon>
        <taxon>Sapindaceae</taxon>
        <taxon>Hippocastanoideae</taxon>
        <taxon>Acereae</taxon>
        <taxon>Dipteronia</taxon>
    </lineage>
</organism>
<feature type="compositionally biased region" description="Basic and acidic residues" evidence="2">
    <location>
        <begin position="147"/>
        <end position="167"/>
    </location>
</feature>
<evidence type="ECO:0000256" key="2">
    <source>
        <dbReference type="SAM" id="MobiDB-lite"/>
    </source>
</evidence>
<protein>
    <recommendedName>
        <fullName evidence="3">C2 NT-type domain-containing protein</fullName>
    </recommendedName>
</protein>
<proteinExistence type="predicted"/>
<feature type="domain" description="C2 NT-type" evidence="3">
    <location>
        <begin position="7"/>
        <end position="145"/>
    </location>
</feature>
<feature type="compositionally biased region" description="Polar residues" evidence="2">
    <location>
        <begin position="192"/>
        <end position="208"/>
    </location>
</feature>
<feature type="compositionally biased region" description="Polar residues" evidence="2">
    <location>
        <begin position="219"/>
        <end position="245"/>
    </location>
</feature>
<feature type="coiled-coil region" evidence="1">
    <location>
        <begin position="533"/>
        <end position="567"/>
    </location>
</feature>
<dbReference type="InterPro" id="IPR019448">
    <property type="entry name" value="NT-C2"/>
</dbReference>